<protein>
    <submittedName>
        <fullName evidence="1">Uncharacterized protein</fullName>
    </submittedName>
</protein>
<keyword evidence="2" id="KW-1185">Reference proteome</keyword>
<reference evidence="1 2" key="1">
    <citation type="journal article" date="2022" name="Res Sq">
        <title>Evolution of multicellular longitudinally dividing oral cavity symbionts (Neisseriaceae).</title>
        <authorList>
            <person name="Nyongesa S."/>
            <person name="Weber P."/>
            <person name="Bernet E."/>
            <person name="Pullido F."/>
            <person name="Nieckarz M."/>
            <person name="Delaby M."/>
            <person name="Nieves C."/>
            <person name="Viehboeck T."/>
            <person name="Krause N."/>
            <person name="Rivera-Millot A."/>
            <person name="Nakamura A."/>
            <person name="Vischer N."/>
            <person name="VanNieuwenhze M."/>
            <person name="Brun Y."/>
            <person name="Cava F."/>
            <person name="Bulgheresi S."/>
            <person name="Veyrier F."/>
        </authorList>
    </citation>
    <scope>NUCLEOTIDE SEQUENCE [LARGE SCALE GENOMIC DNA]</scope>
    <source>
        <strain evidence="1 2">SN4</strain>
    </source>
</reference>
<evidence type="ECO:0000313" key="2">
    <source>
        <dbReference type="Proteomes" id="UP000832011"/>
    </source>
</evidence>
<dbReference type="Proteomes" id="UP000832011">
    <property type="component" value="Chromosome"/>
</dbReference>
<dbReference type="EMBL" id="CP091511">
    <property type="protein sequence ID" value="UOO88387.1"/>
    <property type="molecule type" value="Genomic_DNA"/>
</dbReference>
<evidence type="ECO:0000313" key="1">
    <source>
        <dbReference type="EMBL" id="UOO88387.1"/>
    </source>
</evidence>
<name>A0ABY4DXY9_9NEIS</name>
<organism evidence="1 2">
    <name type="scientific">Vitreoscilla massiliensis</name>
    <dbReference type="NCBI Taxonomy" id="1689272"/>
    <lineage>
        <taxon>Bacteria</taxon>
        <taxon>Pseudomonadati</taxon>
        <taxon>Pseudomonadota</taxon>
        <taxon>Betaproteobacteria</taxon>
        <taxon>Neisseriales</taxon>
        <taxon>Neisseriaceae</taxon>
        <taxon>Vitreoscilla</taxon>
    </lineage>
</organism>
<gene>
    <name evidence="1" type="ORF">LVJ82_13010</name>
</gene>
<dbReference type="RefSeq" id="WP_058357931.1">
    <property type="nucleotide sequence ID" value="NZ_CABKVG010000010.1"/>
</dbReference>
<sequence>MDAEQKLIIGLGDLFKTSANVDAYVPATTGSKYAAVRICSSKTQENLTDSMFLGQPHCIDMRRQLLKQLLPFLNRTGAFEQKTPFSGFDVSRRYARLLFSQHQDWVWSSIVSSLREANVEAHNIIILIDMADSFASAVWIDCLFGLKERYPLASFYPVFLLPQMQNLAIEEAAVIGAAVTELSQLSQGRWTPSDINSGEDYPCGEPLWAVAYLQQCPQVQNDTTFLQFVDALLTLSNVGHNDYGTLRQTLTQEYQKILKPSNAKSAKMLPRFASMLQASLDFDIEALETLLVEQCESKLLASLTNTVAPAQAISMEIAELTAMGCVLTQTQLTLDEDSCGEHIGVWSNIDIDWQQHSATVLQQKSSGDWFEQAESIASQLRAIYDKQFRKVGAELFYENSDARLNQMAEAHVAFVETQMWHAWQQGHSSLSDLQAAVEGIIIHYVQWHQDFLLQQENNIDAIKACATWWEDLSGQWQRANKKERGLLAKEYSLDTVADHMSRLFIERCKYKANLFAEKMILAMQPYLLDLQQKLYNASEAWLLQATQIQKNLNQTLDSQQSNWLEQVVQAMHYRYLLQPNKASLQALVNATRNAARDVAPAVNAKCAQSLGKQSGFDQLVAFIQAGKWQDDVRVAAAQVAKTILHNEPEVMENILEQRITELDQQQVQYLGKYALSNLTKQFHKLIQPLGHVLTTQYTVNESACLACAEHIQQHELVTSWLAHSAQQSLPKAKVIPLQGVNGAQFIYASTCYLDEWVELPAFLHAYRQFNHSDEALLHLHIDGSNAAITVMQKNSINRNRELIRQHLLLAHASGRLVQEAGHYQLQVSEKSQALDFNTEQLADVVDYIALDDVQKLVDVHEHMQSEKVFLNEAEQIGNQLEEVLAQIKRESLPEGIELEDAEWADAGRYVVWSRAAQHLRKQWLQEKGSRNSQKVA</sequence>
<proteinExistence type="predicted"/>
<accession>A0ABY4DXY9</accession>